<keyword evidence="4" id="KW-1185">Reference proteome</keyword>
<feature type="domain" description="DUF4396" evidence="2">
    <location>
        <begin position="12"/>
        <end position="143"/>
    </location>
</feature>
<dbReference type="Pfam" id="PF14342">
    <property type="entry name" value="DUF4396"/>
    <property type="match status" value="1"/>
</dbReference>
<reference evidence="4" key="1">
    <citation type="journal article" date="2019" name="Int. J. Syst. Evol. Microbiol.">
        <title>The Global Catalogue of Microorganisms (GCM) 10K type strain sequencing project: providing services to taxonomists for standard genome sequencing and annotation.</title>
        <authorList>
            <consortium name="The Broad Institute Genomics Platform"/>
            <consortium name="The Broad Institute Genome Sequencing Center for Infectious Disease"/>
            <person name="Wu L."/>
            <person name="Ma J."/>
        </authorList>
    </citation>
    <scope>NUCLEOTIDE SEQUENCE [LARGE SCALE GENOMIC DNA]</scope>
    <source>
        <strain evidence="4">CGMCC 4.7405</strain>
    </source>
</reference>
<evidence type="ECO:0000313" key="4">
    <source>
        <dbReference type="Proteomes" id="UP001595690"/>
    </source>
</evidence>
<feature type="transmembrane region" description="Helical" evidence="1">
    <location>
        <begin position="113"/>
        <end position="133"/>
    </location>
</feature>
<gene>
    <name evidence="3" type="ORF">ACFOWZ_39780</name>
</gene>
<keyword evidence="1" id="KW-0472">Membrane</keyword>
<protein>
    <submittedName>
        <fullName evidence="3">DUF4396 domain-containing protein</fullName>
    </submittedName>
</protein>
<feature type="transmembrane region" description="Helical" evidence="1">
    <location>
        <begin position="73"/>
        <end position="93"/>
    </location>
</feature>
<evidence type="ECO:0000256" key="1">
    <source>
        <dbReference type="SAM" id="Phobius"/>
    </source>
</evidence>
<evidence type="ECO:0000313" key="3">
    <source>
        <dbReference type="EMBL" id="MFC3897648.1"/>
    </source>
</evidence>
<organism evidence="3 4">
    <name type="scientific">Lentzea rhizosphaerae</name>
    <dbReference type="NCBI Taxonomy" id="2041025"/>
    <lineage>
        <taxon>Bacteria</taxon>
        <taxon>Bacillati</taxon>
        <taxon>Actinomycetota</taxon>
        <taxon>Actinomycetes</taxon>
        <taxon>Pseudonocardiales</taxon>
        <taxon>Pseudonocardiaceae</taxon>
        <taxon>Lentzea</taxon>
    </lineage>
</organism>
<keyword evidence="1" id="KW-0812">Transmembrane</keyword>
<dbReference type="InterPro" id="IPR025509">
    <property type="entry name" value="DUF4396"/>
</dbReference>
<name>A0ABV8C7F1_9PSEU</name>
<feature type="transmembrane region" description="Helical" evidence="1">
    <location>
        <begin position="41"/>
        <end position="61"/>
    </location>
</feature>
<dbReference type="Proteomes" id="UP001595690">
    <property type="component" value="Unassembled WGS sequence"/>
</dbReference>
<evidence type="ECO:0000259" key="2">
    <source>
        <dbReference type="Pfam" id="PF14342"/>
    </source>
</evidence>
<proteinExistence type="predicted"/>
<accession>A0ABV8C7F1</accession>
<dbReference type="EMBL" id="JBHRZI010000038">
    <property type="protein sequence ID" value="MFC3897648.1"/>
    <property type="molecule type" value="Genomic_DNA"/>
</dbReference>
<dbReference type="RefSeq" id="WP_382379135.1">
    <property type="nucleotide sequence ID" value="NZ_JBHRZI010000038.1"/>
</dbReference>
<sequence>MNHGAAPASLTRQAISATLHCLTGCAIGEVLGMIIGTALGWSNLATVALAVVLAFFFGYALTIRPVLKSGLPLKAAIGVALAADTVSIAVMEIVDNAVMLLVPGAMDAGLTSWLFWTALAFALAVAFVITVPVNRWLISRGKGHAVVHQYHGGHDHEAHEGHHDHH</sequence>
<keyword evidence="1" id="KW-1133">Transmembrane helix</keyword>
<comment type="caution">
    <text evidence="3">The sequence shown here is derived from an EMBL/GenBank/DDBJ whole genome shotgun (WGS) entry which is preliminary data.</text>
</comment>